<dbReference type="EMBL" id="LN734259">
    <property type="protein sequence ID" value="CEP20187.1"/>
    <property type="molecule type" value="Genomic_DNA"/>
</dbReference>
<evidence type="ECO:0000313" key="1">
    <source>
        <dbReference type="EMBL" id="CEP20187.1"/>
    </source>
</evidence>
<dbReference type="Proteomes" id="UP000054107">
    <property type="component" value="Unassembled WGS sequence"/>
</dbReference>
<organism evidence="1 2">
    <name type="scientific">Parasitella parasitica</name>
    <dbReference type="NCBI Taxonomy" id="35722"/>
    <lineage>
        <taxon>Eukaryota</taxon>
        <taxon>Fungi</taxon>
        <taxon>Fungi incertae sedis</taxon>
        <taxon>Mucoromycota</taxon>
        <taxon>Mucoromycotina</taxon>
        <taxon>Mucoromycetes</taxon>
        <taxon>Mucorales</taxon>
        <taxon>Mucorineae</taxon>
        <taxon>Mucoraceae</taxon>
        <taxon>Parasitella</taxon>
    </lineage>
</organism>
<sequence>MRNSFQELQELPRQKGRMFLNGLYTDGYTCKVLFARSVPKSPESSIQLDLTDFNQNEIRTFFRTCFVDPGRKNAYTAHYGNEQVRSLSTTQYYHTSGAPERAKHEDDLKTHQRIKLLETNIPTPKTAALANYIAHLTYMMTHLNRLFDFYNLRKAKITWAKL</sequence>
<dbReference type="STRING" id="35722.A0A0B7NRU7"/>
<accession>A0A0B7NRU7</accession>
<reference evidence="1 2" key="1">
    <citation type="submission" date="2014-09" db="EMBL/GenBank/DDBJ databases">
        <authorList>
            <person name="Ellenberger Sabrina"/>
        </authorList>
    </citation>
    <scope>NUCLEOTIDE SEQUENCE [LARGE SCALE GENOMIC DNA]</scope>
    <source>
        <strain evidence="1 2">CBS 412.66</strain>
    </source>
</reference>
<evidence type="ECO:0000313" key="2">
    <source>
        <dbReference type="Proteomes" id="UP000054107"/>
    </source>
</evidence>
<proteinExistence type="predicted"/>
<dbReference type="AlphaFoldDB" id="A0A0B7NRU7"/>
<gene>
    <name evidence="1" type="primary">PARPA_14508.1 scaffold 51261</name>
</gene>
<keyword evidence="2" id="KW-1185">Reference proteome</keyword>
<name>A0A0B7NRU7_9FUNG</name>
<dbReference type="OrthoDB" id="2283865at2759"/>
<protein>
    <submittedName>
        <fullName evidence="1">Uncharacterized protein</fullName>
    </submittedName>
</protein>